<dbReference type="RefSeq" id="WP_386803340.1">
    <property type="nucleotide sequence ID" value="NZ_JBHTMU010000016.1"/>
</dbReference>
<feature type="compositionally biased region" description="Basic and acidic residues" evidence="1">
    <location>
        <begin position="37"/>
        <end position="47"/>
    </location>
</feature>
<evidence type="ECO:0000256" key="1">
    <source>
        <dbReference type="SAM" id="MobiDB-lite"/>
    </source>
</evidence>
<feature type="compositionally biased region" description="Basic and acidic residues" evidence="1">
    <location>
        <begin position="14"/>
        <end position="27"/>
    </location>
</feature>
<evidence type="ECO:0000313" key="2">
    <source>
        <dbReference type="EMBL" id="MFD1342882.1"/>
    </source>
</evidence>
<gene>
    <name evidence="2" type="ORF">ACFQ4E_10660</name>
</gene>
<organism evidence="2 3">
    <name type="scientific">Litorisediminicola beolgyonensis</name>
    <dbReference type="NCBI Taxonomy" id="1173614"/>
    <lineage>
        <taxon>Bacteria</taxon>
        <taxon>Pseudomonadati</taxon>
        <taxon>Pseudomonadota</taxon>
        <taxon>Alphaproteobacteria</taxon>
        <taxon>Rhodobacterales</taxon>
        <taxon>Paracoccaceae</taxon>
        <taxon>Litorisediminicola</taxon>
    </lineage>
</organism>
<proteinExistence type="predicted"/>
<protein>
    <recommendedName>
        <fullName evidence="4">Multidrug transporter</fullName>
    </recommendedName>
</protein>
<keyword evidence="3" id="KW-1185">Reference proteome</keyword>
<reference evidence="3" key="1">
    <citation type="journal article" date="2019" name="Int. J. Syst. Evol. Microbiol.">
        <title>The Global Catalogue of Microorganisms (GCM) 10K type strain sequencing project: providing services to taxonomists for standard genome sequencing and annotation.</title>
        <authorList>
            <consortium name="The Broad Institute Genomics Platform"/>
            <consortium name="The Broad Institute Genome Sequencing Center for Infectious Disease"/>
            <person name="Wu L."/>
            <person name="Ma J."/>
        </authorList>
    </citation>
    <scope>NUCLEOTIDE SEQUENCE [LARGE SCALE GENOMIC DNA]</scope>
    <source>
        <strain evidence="3">CCUG 62953</strain>
    </source>
</reference>
<evidence type="ECO:0008006" key="4">
    <source>
        <dbReference type="Google" id="ProtNLM"/>
    </source>
</evidence>
<dbReference type="EMBL" id="JBHTMU010000016">
    <property type="protein sequence ID" value="MFD1342882.1"/>
    <property type="molecule type" value="Genomic_DNA"/>
</dbReference>
<evidence type="ECO:0000313" key="3">
    <source>
        <dbReference type="Proteomes" id="UP001597135"/>
    </source>
</evidence>
<comment type="caution">
    <text evidence="2">The sequence shown here is derived from an EMBL/GenBank/DDBJ whole genome shotgun (WGS) entry which is preliminary data.</text>
</comment>
<dbReference type="Proteomes" id="UP001597135">
    <property type="component" value="Unassembled WGS sequence"/>
</dbReference>
<name>A0ABW3ZIC4_9RHOB</name>
<accession>A0ABW3ZIC4</accession>
<sequence length="47" mass="4928">MSKPLPSAGGSYTRDPKTGALKTREKPTAQPAPAKSRQADTGKETDV</sequence>
<feature type="region of interest" description="Disordered" evidence="1">
    <location>
        <begin position="1"/>
        <end position="47"/>
    </location>
</feature>